<dbReference type="Gene3D" id="1.10.418.10">
    <property type="entry name" value="Calponin-like domain"/>
    <property type="match status" value="1"/>
</dbReference>
<proteinExistence type="predicted"/>
<feature type="compositionally biased region" description="Basic and acidic residues" evidence="1">
    <location>
        <begin position="146"/>
        <end position="173"/>
    </location>
</feature>
<protein>
    <recommendedName>
        <fullName evidence="2">Calponin-homology (CH) domain-containing protein</fullName>
    </recommendedName>
</protein>
<dbReference type="GeneTree" id="ENSGT00940000154495"/>
<feature type="compositionally biased region" description="Basic and acidic residues" evidence="1">
    <location>
        <begin position="46"/>
        <end position="87"/>
    </location>
</feature>
<keyword evidence="4" id="KW-1185">Reference proteome</keyword>
<reference evidence="3" key="1">
    <citation type="submission" date="2025-08" db="UniProtKB">
        <authorList>
            <consortium name="Ensembl"/>
        </authorList>
    </citation>
    <scope>IDENTIFICATION</scope>
</reference>
<feature type="compositionally biased region" description="Basic and acidic residues" evidence="1">
    <location>
        <begin position="1"/>
        <end position="35"/>
    </location>
</feature>
<organism evidence="3 4">
    <name type="scientific">Leptobrachium leishanense</name>
    <name type="common">Leishan spiny toad</name>
    <dbReference type="NCBI Taxonomy" id="445787"/>
    <lineage>
        <taxon>Eukaryota</taxon>
        <taxon>Metazoa</taxon>
        <taxon>Chordata</taxon>
        <taxon>Craniata</taxon>
        <taxon>Vertebrata</taxon>
        <taxon>Euteleostomi</taxon>
        <taxon>Amphibia</taxon>
        <taxon>Batrachia</taxon>
        <taxon>Anura</taxon>
        <taxon>Pelobatoidea</taxon>
        <taxon>Megophryidae</taxon>
        <taxon>Leptobrachium</taxon>
    </lineage>
</organism>
<dbReference type="Pfam" id="PF00307">
    <property type="entry name" value="CH"/>
    <property type="match status" value="1"/>
</dbReference>
<reference evidence="3" key="2">
    <citation type="submission" date="2025-09" db="UniProtKB">
        <authorList>
            <consortium name="Ensembl"/>
        </authorList>
    </citation>
    <scope>IDENTIFICATION</scope>
</reference>
<dbReference type="InterPro" id="IPR036872">
    <property type="entry name" value="CH_dom_sf"/>
</dbReference>
<name>A0A8C5Q5P2_9ANUR</name>
<dbReference type="OrthoDB" id="21607at2759"/>
<feature type="compositionally biased region" description="Basic and acidic residues" evidence="1">
    <location>
        <begin position="190"/>
        <end position="202"/>
    </location>
</feature>
<evidence type="ECO:0000259" key="2">
    <source>
        <dbReference type="PROSITE" id="PS50021"/>
    </source>
</evidence>
<dbReference type="PANTHER" id="PTHR23167">
    <property type="entry name" value="CALPONIN HOMOLOGY DOMAIN-CONTAINING PROTEIN DDB_G0272472-RELATED"/>
    <property type="match status" value="1"/>
</dbReference>
<feature type="compositionally biased region" description="Basic and acidic residues" evidence="1">
    <location>
        <begin position="127"/>
        <end position="138"/>
    </location>
</feature>
<evidence type="ECO:0000313" key="4">
    <source>
        <dbReference type="Proteomes" id="UP000694569"/>
    </source>
</evidence>
<dbReference type="FunFam" id="1.10.418.10:FF:000149">
    <property type="entry name" value="Smoothelin-like 1"/>
    <property type="match status" value="1"/>
</dbReference>
<evidence type="ECO:0000313" key="3">
    <source>
        <dbReference type="Ensembl" id="ENSLLEP00000032241.1"/>
    </source>
</evidence>
<dbReference type="Ensembl" id="ENSLLET00000033484.1">
    <property type="protein sequence ID" value="ENSLLEP00000032241.1"/>
    <property type="gene ID" value="ENSLLEG00000020431.1"/>
</dbReference>
<dbReference type="InterPro" id="IPR001715">
    <property type="entry name" value="CH_dom"/>
</dbReference>
<dbReference type="SMART" id="SM00033">
    <property type="entry name" value="CH"/>
    <property type="match status" value="1"/>
</dbReference>
<feature type="compositionally biased region" description="Basic and acidic residues" evidence="1">
    <location>
        <begin position="211"/>
        <end position="227"/>
    </location>
</feature>
<evidence type="ECO:0000256" key="1">
    <source>
        <dbReference type="SAM" id="MobiDB-lite"/>
    </source>
</evidence>
<dbReference type="PANTHER" id="PTHR23167:SF45">
    <property type="entry name" value="SMOOTHELIN-LIKE PROTEIN 1"/>
    <property type="match status" value="1"/>
</dbReference>
<accession>A0A8C5Q5P2</accession>
<dbReference type="InterPro" id="IPR050540">
    <property type="entry name" value="F-actin_Monoox_Mical"/>
</dbReference>
<feature type="domain" description="Calponin-homology (CH)" evidence="2">
    <location>
        <begin position="266"/>
        <end position="384"/>
    </location>
</feature>
<sequence length="389" mass="43649">MVEEQHHLSTIKDIEDHDAGLQPKENEEKLKEEPAGQKVVPIQGDMHTKDEESDSLLHKEMGVAKVDKSDLKAETPSEEAKRLDAAHIAESLTDSTEKIPTGAETSTNIKAAPDLDAATNPKSSVTKMEKDQLCKDKELEDNDEETERKDEETESKSDETENKDEGTESKQEEPPSGAEQTSEELGSESPSKETDSAVKDKIPAVPSPSKEPSKGKERPERKLDLPRTRTVPKSCGRATKKEIAEKFGGVATSGIRVQRSTSCGAGAVKNMLMEWCRAKTRNYQGVEIQNFSSSWSSGLAFCALIHAFFPDAFDYESLDPKNRRENFQLAFNTAEWRHHRRSHHHLANMNMLKSLMIHYWKCRKYNFFPAAICPVIRTFFGGGEKRSWV</sequence>
<dbReference type="PROSITE" id="PS50021">
    <property type="entry name" value="CH"/>
    <property type="match status" value="1"/>
</dbReference>
<dbReference type="AlphaFoldDB" id="A0A8C5Q5P2"/>
<dbReference type="SUPFAM" id="SSF47576">
    <property type="entry name" value="Calponin-homology domain, CH-domain"/>
    <property type="match status" value="1"/>
</dbReference>
<dbReference type="Proteomes" id="UP000694569">
    <property type="component" value="Unplaced"/>
</dbReference>
<feature type="region of interest" description="Disordered" evidence="1">
    <location>
        <begin position="1"/>
        <end position="236"/>
    </location>
</feature>